<dbReference type="SUPFAM" id="SSF55811">
    <property type="entry name" value="Nudix"/>
    <property type="match status" value="1"/>
</dbReference>
<keyword evidence="2" id="KW-0378">Hydrolase</keyword>
<dbReference type="InterPro" id="IPR000086">
    <property type="entry name" value="NUDIX_hydrolase_dom"/>
</dbReference>
<proteinExistence type="predicted"/>
<protein>
    <submittedName>
        <fullName evidence="2">Putative NUDIX hydrolase</fullName>
    </submittedName>
</protein>
<name>A0A223W0V1_9CAUD</name>
<dbReference type="Gene3D" id="3.90.79.10">
    <property type="entry name" value="Nucleoside Triphosphate Pyrophosphohydrolase"/>
    <property type="match status" value="1"/>
</dbReference>
<organism evidence="2 3">
    <name type="scientific">Agrobacterium phage Atu_ph07</name>
    <dbReference type="NCBI Taxonomy" id="2024264"/>
    <lineage>
        <taxon>Viruses</taxon>
        <taxon>Duplodnaviria</taxon>
        <taxon>Heunggongvirae</taxon>
        <taxon>Uroviricota</taxon>
        <taxon>Caudoviricetes</taxon>
        <taxon>Polybotosvirus</taxon>
        <taxon>Polybotosvirus Atuph07</taxon>
    </lineage>
</organism>
<reference evidence="2 3" key="1">
    <citation type="submission" date="2017-06" db="EMBL/GenBank/DDBJ databases">
        <authorList>
            <person name="Kim H.J."/>
            <person name="Triplett B.A."/>
        </authorList>
    </citation>
    <scope>NUCLEOTIDE SEQUENCE [LARGE SCALE GENOMIC DNA]</scope>
</reference>
<feature type="domain" description="Nudix hydrolase" evidence="1">
    <location>
        <begin position="17"/>
        <end position="113"/>
    </location>
</feature>
<evidence type="ECO:0000313" key="3">
    <source>
        <dbReference type="Proteomes" id="UP000223025"/>
    </source>
</evidence>
<dbReference type="EMBL" id="MF403008">
    <property type="protein sequence ID" value="ASV44738.1"/>
    <property type="molecule type" value="Genomic_DNA"/>
</dbReference>
<dbReference type="GeneID" id="40088306"/>
<dbReference type="GO" id="GO:0016787">
    <property type="term" value="F:hydrolase activity"/>
    <property type="evidence" value="ECO:0007669"/>
    <property type="project" value="UniProtKB-KW"/>
</dbReference>
<dbReference type="Proteomes" id="UP000223025">
    <property type="component" value="Segment"/>
</dbReference>
<accession>A0A223W0V1</accession>
<dbReference type="KEGG" id="vg:40088306"/>
<dbReference type="Pfam" id="PF00293">
    <property type="entry name" value="NUDIX"/>
    <property type="match status" value="1"/>
</dbReference>
<dbReference type="RefSeq" id="YP_009611968.1">
    <property type="nucleotide sequence ID" value="NC_042013.1"/>
</dbReference>
<dbReference type="InterPro" id="IPR015797">
    <property type="entry name" value="NUDIX_hydrolase-like_dom_sf"/>
</dbReference>
<evidence type="ECO:0000259" key="1">
    <source>
        <dbReference type="Pfam" id="PF00293"/>
    </source>
</evidence>
<dbReference type="OrthoDB" id="39702at10239"/>
<evidence type="ECO:0000313" key="2">
    <source>
        <dbReference type="EMBL" id="ASV44738.1"/>
    </source>
</evidence>
<keyword evidence="3" id="KW-1185">Reference proteome</keyword>
<sequence length="130" mass="14750">MKYVLGAMFDLELTRLCLILKKTPTWQAGQYNLVGGKIEDGETGNQAMAREFLEETSVETSPEDWIPVVTSKGPDFTIDVFAISSEDIDFVMTTTDENVEIFHLENLPHNLVHQTDEYIKRAIKAIRTRA</sequence>